<dbReference type="AlphaFoldDB" id="A0A7W4J992"/>
<dbReference type="RefSeq" id="WP_182944377.1">
    <property type="nucleotide sequence ID" value="NZ_JABEQH010000020.1"/>
</dbReference>
<keyword evidence="2" id="KW-1185">Reference proteome</keyword>
<dbReference type="EMBL" id="JABEQH010000020">
    <property type="protein sequence ID" value="MBB2177033.1"/>
    <property type="molecule type" value="Genomic_DNA"/>
</dbReference>
<protein>
    <recommendedName>
        <fullName evidence="3">Transposase</fullName>
    </recommendedName>
</protein>
<comment type="caution">
    <text evidence="1">The sequence shown here is derived from an EMBL/GenBank/DDBJ whole genome shotgun (WGS) entry which is preliminary data.</text>
</comment>
<accession>A0A7W4J992</accession>
<name>A0A7W4J992_9PROT</name>
<evidence type="ECO:0008006" key="3">
    <source>
        <dbReference type="Google" id="ProtNLM"/>
    </source>
</evidence>
<evidence type="ECO:0000313" key="2">
    <source>
        <dbReference type="Proteomes" id="UP000561066"/>
    </source>
</evidence>
<sequence length="66" mass="7832">MGRPRKVWPEARVRELVRLREAGLTWKQIGARLGLPHVTCSRYWQEVLGRPAFRVSRQHQQQEARV</sequence>
<gene>
    <name evidence="1" type="ORF">HLH21_14070</name>
</gene>
<proteinExistence type="predicted"/>
<evidence type="ECO:0000313" key="1">
    <source>
        <dbReference type="EMBL" id="MBB2177033.1"/>
    </source>
</evidence>
<dbReference type="Proteomes" id="UP000561066">
    <property type="component" value="Unassembled WGS sequence"/>
</dbReference>
<reference evidence="1 2" key="1">
    <citation type="submission" date="2020-04" db="EMBL/GenBank/DDBJ databases">
        <title>Description of novel Gluconacetobacter.</title>
        <authorList>
            <person name="Sombolestani A."/>
        </authorList>
    </citation>
    <scope>NUCLEOTIDE SEQUENCE [LARGE SCALE GENOMIC DNA]</scope>
    <source>
        <strain evidence="1 2">LMG 21312</strain>
    </source>
</reference>
<organism evidence="1 2">
    <name type="scientific">Gluconacetobacter johannae</name>
    <dbReference type="NCBI Taxonomy" id="112140"/>
    <lineage>
        <taxon>Bacteria</taxon>
        <taxon>Pseudomonadati</taxon>
        <taxon>Pseudomonadota</taxon>
        <taxon>Alphaproteobacteria</taxon>
        <taxon>Acetobacterales</taxon>
        <taxon>Acetobacteraceae</taxon>
        <taxon>Gluconacetobacter</taxon>
    </lineage>
</organism>